<dbReference type="Proteomes" id="UP000077177">
    <property type="component" value="Chromosome"/>
</dbReference>
<keyword evidence="5 6" id="KW-0472">Membrane</keyword>
<evidence type="ECO:0000256" key="6">
    <source>
        <dbReference type="SAM" id="Phobius"/>
    </source>
</evidence>
<dbReference type="InterPro" id="IPR050638">
    <property type="entry name" value="AA-Vitamin_Transporters"/>
</dbReference>
<organism evidence="8 9">
    <name type="scientific">Flavisolibacter tropicus</name>
    <dbReference type="NCBI Taxonomy" id="1492898"/>
    <lineage>
        <taxon>Bacteria</taxon>
        <taxon>Pseudomonadati</taxon>
        <taxon>Bacteroidota</taxon>
        <taxon>Chitinophagia</taxon>
        <taxon>Chitinophagales</taxon>
        <taxon>Chitinophagaceae</taxon>
        <taxon>Flavisolibacter</taxon>
    </lineage>
</organism>
<dbReference type="OrthoDB" id="1524053at2"/>
<feature type="domain" description="EamA" evidence="7">
    <location>
        <begin position="187"/>
        <end position="291"/>
    </location>
</feature>
<reference evidence="9" key="1">
    <citation type="submission" date="2015-01" db="EMBL/GenBank/DDBJ databases">
        <title>Flavisolibacter sp./LCS9/ whole genome sequencing.</title>
        <authorList>
            <person name="Kim M.K."/>
            <person name="Srinivasan S."/>
            <person name="Lee J.-J."/>
        </authorList>
    </citation>
    <scope>NUCLEOTIDE SEQUENCE [LARGE SCALE GENOMIC DNA]</scope>
    <source>
        <strain evidence="9">LCS9</strain>
    </source>
</reference>
<keyword evidence="9" id="KW-1185">Reference proteome</keyword>
<feature type="transmembrane region" description="Helical" evidence="6">
    <location>
        <begin position="147"/>
        <end position="165"/>
    </location>
</feature>
<dbReference type="InterPro" id="IPR037185">
    <property type="entry name" value="EmrE-like"/>
</dbReference>
<evidence type="ECO:0000259" key="7">
    <source>
        <dbReference type="Pfam" id="PF00892"/>
    </source>
</evidence>
<dbReference type="STRING" id="1492898.SY85_05940"/>
<proteinExistence type="inferred from homology"/>
<evidence type="ECO:0000256" key="4">
    <source>
        <dbReference type="ARBA" id="ARBA00022989"/>
    </source>
</evidence>
<feature type="transmembrane region" description="Helical" evidence="6">
    <location>
        <begin position="185"/>
        <end position="205"/>
    </location>
</feature>
<comment type="similarity">
    <text evidence="2">Belongs to the EamA transporter family.</text>
</comment>
<dbReference type="Pfam" id="PF00892">
    <property type="entry name" value="EamA"/>
    <property type="match status" value="2"/>
</dbReference>
<evidence type="ECO:0000256" key="5">
    <source>
        <dbReference type="ARBA" id="ARBA00023136"/>
    </source>
</evidence>
<keyword evidence="3 6" id="KW-0812">Transmembrane</keyword>
<dbReference type="EMBL" id="CP011390">
    <property type="protein sequence ID" value="ANE50105.1"/>
    <property type="molecule type" value="Genomic_DNA"/>
</dbReference>
<dbReference type="PANTHER" id="PTHR32322">
    <property type="entry name" value="INNER MEMBRANE TRANSPORTER"/>
    <property type="match status" value="1"/>
</dbReference>
<feature type="transmembrane region" description="Helical" evidence="6">
    <location>
        <begin position="247"/>
        <end position="267"/>
    </location>
</feature>
<evidence type="ECO:0000313" key="8">
    <source>
        <dbReference type="EMBL" id="ANE50105.1"/>
    </source>
</evidence>
<dbReference type="Gene3D" id="1.10.3730.20">
    <property type="match status" value="1"/>
</dbReference>
<dbReference type="GO" id="GO:0016020">
    <property type="term" value="C:membrane"/>
    <property type="evidence" value="ECO:0007669"/>
    <property type="project" value="UniProtKB-SubCell"/>
</dbReference>
<gene>
    <name evidence="8" type="ORF">SY85_05940</name>
</gene>
<dbReference type="InterPro" id="IPR000620">
    <property type="entry name" value="EamA_dom"/>
</dbReference>
<accession>A0A172TSP7</accession>
<dbReference type="AlphaFoldDB" id="A0A172TSP7"/>
<protein>
    <recommendedName>
        <fullName evidence="7">EamA domain-containing protein</fullName>
    </recommendedName>
</protein>
<feature type="transmembrane region" description="Helical" evidence="6">
    <location>
        <begin position="93"/>
        <end position="110"/>
    </location>
</feature>
<comment type="subcellular location">
    <subcellularLocation>
        <location evidence="1">Membrane</location>
        <topology evidence="1">Multi-pass membrane protein</topology>
    </subcellularLocation>
</comment>
<feature type="transmembrane region" description="Helical" evidence="6">
    <location>
        <begin position="61"/>
        <end position="81"/>
    </location>
</feature>
<dbReference type="SUPFAM" id="SSF103481">
    <property type="entry name" value="Multidrug resistance efflux transporter EmrE"/>
    <property type="match status" value="2"/>
</dbReference>
<feature type="transmembrane region" description="Helical" evidence="6">
    <location>
        <begin position="217"/>
        <end position="235"/>
    </location>
</feature>
<feature type="transmembrane region" description="Helical" evidence="6">
    <location>
        <begin position="116"/>
        <end position="135"/>
    </location>
</feature>
<dbReference type="PANTHER" id="PTHR32322:SF2">
    <property type="entry name" value="EAMA DOMAIN-CONTAINING PROTEIN"/>
    <property type="match status" value="1"/>
</dbReference>
<dbReference type="KEGG" id="fla:SY85_05940"/>
<evidence type="ECO:0000256" key="1">
    <source>
        <dbReference type="ARBA" id="ARBA00004141"/>
    </source>
</evidence>
<evidence type="ECO:0000256" key="2">
    <source>
        <dbReference type="ARBA" id="ARBA00007362"/>
    </source>
</evidence>
<feature type="domain" description="EamA" evidence="7">
    <location>
        <begin position="3"/>
        <end position="132"/>
    </location>
</feature>
<dbReference type="RefSeq" id="WP_066402411.1">
    <property type="nucleotide sequence ID" value="NZ_CP011390.1"/>
</dbReference>
<sequence>MFYLLGSIVLTSYLTLSFKVVERYNIPAFQAIVFNYLTCVITGSIVNGAFPLNSESIQEPWFKWALIMGSIFISLFNVIGYTTQKLGVTVASVANRLSLVIPFAFSIYLYNEEPTWLKIVGVLLALVAVIFTCIPHKKDPTDKQKPLGLLPIILPVILFIGSGSLDTLVKYVEQSFLNESNSNAYLIASFGTASTFGLIALLIFVLKGKQRFNPYSILAGILIGVPNYFSIWCLVKVLKDSPGNSAAIIPMNNMGIVLFSSIMAALLFKEKLSIINWIGILLAIGAIALIAFG</sequence>
<reference evidence="8 9" key="2">
    <citation type="journal article" date="2016" name="Int. J. Syst. Evol. Microbiol.">
        <title>Flavisolibacter tropicus sp. nov., isolated from tropical soil.</title>
        <authorList>
            <person name="Lee J.J."/>
            <person name="Kang M.S."/>
            <person name="Kim G.S."/>
            <person name="Lee C.S."/>
            <person name="Lim S."/>
            <person name="Lee J."/>
            <person name="Roh S.H."/>
            <person name="Kang H."/>
            <person name="Ha J.M."/>
            <person name="Bae S."/>
            <person name="Jung H.Y."/>
            <person name="Kim M.K."/>
        </authorList>
    </citation>
    <scope>NUCLEOTIDE SEQUENCE [LARGE SCALE GENOMIC DNA]</scope>
    <source>
        <strain evidence="8 9">LCS9</strain>
    </source>
</reference>
<evidence type="ECO:0000313" key="9">
    <source>
        <dbReference type="Proteomes" id="UP000077177"/>
    </source>
</evidence>
<keyword evidence="4 6" id="KW-1133">Transmembrane helix</keyword>
<feature type="transmembrane region" description="Helical" evidence="6">
    <location>
        <begin position="274"/>
        <end position="292"/>
    </location>
</feature>
<name>A0A172TSP7_9BACT</name>
<evidence type="ECO:0000256" key="3">
    <source>
        <dbReference type="ARBA" id="ARBA00022692"/>
    </source>
</evidence>